<dbReference type="EMBL" id="JAUTXU010000019">
    <property type="protein sequence ID" value="KAK3721091.1"/>
    <property type="molecule type" value="Genomic_DNA"/>
</dbReference>
<organism evidence="1 2">
    <name type="scientific">Vermiconidia calcicola</name>
    <dbReference type="NCBI Taxonomy" id="1690605"/>
    <lineage>
        <taxon>Eukaryota</taxon>
        <taxon>Fungi</taxon>
        <taxon>Dikarya</taxon>
        <taxon>Ascomycota</taxon>
        <taxon>Pezizomycotina</taxon>
        <taxon>Dothideomycetes</taxon>
        <taxon>Dothideomycetidae</taxon>
        <taxon>Mycosphaerellales</taxon>
        <taxon>Extremaceae</taxon>
        <taxon>Vermiconidia</taxon>
    </lineage>
</organism>
<name>A0ACC3NQK0_9PEZI</name>
<sequence length="163" mass="18968">MAPATQEHFRLMAMPPELRLRIYELVFETTSIHIFTRKSSRRDQLPPLLLSNKQIYHEAIMTHYQTTEFVFCYPFTVAERYARIPQQFRNAISTMLLDVRLIQNQSARPSNIYAAKMLAQFEDYLMKAHDISIKPGVLQAMVKTEAGEWVKTANLGRYVEVAL</sequence>
<reference evidence="1" key="1">
    <citation type="submission" date="2023-07" db="EMBL/GenBank/DDBJ databases">
        <title>Black Yeasts Isolated from many extreme environments.</title>
        <authorList>
            <person name="Coleine C."/>
            <person name="Stajich J.E."/>
            <person name="Selbmann L."/>
        </authorList>
    </citation>
    <scope>NUCLEOTIDE SEQUENCE</scope>
    <source>
        <strain evidence="1">CCFEE 5714</strain>
    </source>
</reference>
<gene>
    <name evidence="1" type="ORF">LTR37_003381</name>
</gene>
<comment type="caution">
    <text evidence="1">The sequence shown here is derived from an EMBL/GenBank/DDBJ whole genome shotgun (WGS) entry which is preliminary data.</text>
</comment>
<dbReference type="Proteomes" id="UP001281147">
    <property type="component" value="Unassembled WGS sequence"/>
</dbReference>
<proteinExistence type="predicted"/>
<protein>
    <submittedName>
        <fullName evidence="1">Uncharacterized protein</fullName>
    </submittedName>
</protein>
<accession>A0ACC3NQK0</accession>
<evidence type="ECO:0000313" key="2">
    <source>
        <dbReference type="Proteomes" id="UP001281147"/>
    </source>
</evidence>
<evidence type="ECO:0000313" key="1">
    <source>
        <dbReference type="EMBL" id="KAK3721091.1"/>
    </source>
</evidence>
<keyword evidence="2" id="KW-1185">Reference proteome</keyword>